<reference evidence="9 10" key="1">
    <citation type="submission" date="2020-10" db="EMBL/GenBank/DDBJ databases">
        <title>Connecting structure to function with the recovery of over 1000 high-quality activated sludge metagenome-assembled genomes encoding full-length rRNA genes using long-read sequencing.</title>
        <authorList>
            <person name="Singleton C.M."/>
            <person name="Petriglieri F."/>
            <person name="Kristensen J.M."/>
            <person name="Kirkegaard R.H."/>
            <person name="Michaelsen T.Y."/>
            <person name="Andersen M.H."/>
            <person name="Karst S.M."/>
            <person name="Dueholm M.S."/>
            <person name="Nielsen P.H."/>
            <person name="Albertsen M."/>
        </authorList>
    </citation>
    <scope>NUCLEOTIDE SEQUENCE [LARGE SCALE GENOMIC DNA]</scope>
    <source>
        <strain evidence="9">Ribe_18-Q3-R11-54_BAT3C.373</strain>
    </source>
</reference>
<dbReference type="EMBL" id="JADKFW010000007">
    <property type="protein sequence ID" value="MBK9718092.1"/>
    <property type="molecule type" value="Genomic_DNA"/>
</dbReference>
<dbReference type="Pfam" id="PF04542">
    <property type="entry name" value="Sigma70_r2"/>
    <property type="match status" value="1"/>
</dbReference>
<dbReference type="InterPro" id="IPR014284">
    <property type="entry name" value="RNA_pol_sigma-70_dom"/>
</dbReference>
<evidence type="ECO:0000256" key="3">
    <source>
        <dbReference type="ARBA" id="ARBA00023082"/>
    </source>
</evidence>
<dbReference type="PROSITE" id="PS01063">
    <property type="entry name" value="SIGMA70_ECF"/>
    <property type="match status" value="1"/>
</dbReference>
<dbReference type="PANTHER" id="PTHR43133:SF51">
    <property type="entry name" value="RNA POLYMERASE SIGMA FACTOR"/>
    <property type="match status" value="1"/>
</dbReference>
<keyword evidence="5 6" id="KW-0804">Transcription</keyword>
<sequence>MNHEEDQQILDWIANPNTLEKGFKVLVEKYQQKLYWHVRRMVLNHDDADDVLQNTFIKVYKSIDHFEAKSSLYTWLYRIATNETLTFLDRSKKWQYDGIDGASEHPAISNLKADPYFDGDEIQLTLQEALLNLPVKQRQVFQMRYYEEMNYKDMSDVLETSEGALKASFHHAVKKIEQFVKSKERI</sequence>
<dbReference type="GO" id="GO:0016987">
    <property type="term" value="F:sigma factor activity"/>
    <property type="evidence" value="ECO:0007669"/>
    <property type="project" value="UniProtKB-KW"/>
</dbReference>
<name>A0A9D7XHS4_9BACT</name>
<organism evidence="9 10">
    <name type="scientific">Candidatus Defluviibacterium haderslevense</name>
    <dbReference type="NCBI Taxonomy" id="2981993"/>
    <lineage>
        <taxon>Bacteria</taxon>
        <taxon>Pseudomonadati</taxon>
        <taxon>Bacteroidota</taxon>
        <taxon>Saprospiria</taxon>
        <taxon>Saprospirales</taxon>
        <taxon>Saprospiraceae</taxon>
        <taxon>Candidatus Defluviibacterium</taxon>
    </lineage>
</organism>
<accession>A0A9D7XHS4</accession>
<keyword evidence="4 6" id="KW-0238">DNA-binding</keyword>
<evidence type="ECO:0000256" key="1">
    <source>
        <dbReference type="ARBA" id="ARBA00010641"/>
    </source>
</evidence>
<evidence type="ECO:0000256" key="2">
    <source>
        <dbReference type="ARBA" id="ARBA00023015"/>
    </source>
</evidence>
<dbReference type="SUPFAM" id="SSF88659">
    <property type="entry name" value="Sigma3 and sigma4 domains of RNA polymerase sigma factors"/>
    <property type="match status" value="1"/>
</dbReference>
<evidence type="ECO:0000256" key="4">
    <source>
        <dbReference type="ARBA" id="ARBA00023125"/>
    </source>
</evidence>
<evidence type="ECO:0000259" key="8">
    <source>
        <dbReference type="Pfam" id="PF08281"/>
    </source>
</evidence>
<dbReference type="GO" id="GO:0003677">
    <property type="term" value="F:DNA binding"/>
    <property type="evidence" value="ECO:0007669"/>
    <property type="project" value="UniProtKB-KW"/>
</dbReference>
<dbReference type="InterPro" id="IPR013325">
    <property type="entry name" value="RNA_pol_sigma_r2"/>
</dbReference>
<dbReference type="Proteomes" id="UP000808349">
    <property type="component" value="Unassembled WGS sequence"/>
</dbReference>
<dbReference type="Pfam" id="PF08281">
    <property type="entry name" value="Sigma70_r4_2"/>
    <property type="match status" value="1"/>
</dbReference>
<keyword evidence="2 6" id="KW-0805">Transcription regulation</keyword>
<comment type="similarity">
    <text evidence="1 6">Belongs to the sigma-70 factor family. ECF subfamily.</text>
</comment>
<feature type="domain" description="RNA polymerase sigma-70 region 2" evidence="7">
    <location>
        <begin position="26"/>
        <end position="92"/>
    </location>
</feature>
<dbReference type="SUPFAM" id="SSF88946">
    <property type="entry name" value="Sigma2 domain of RNA polymerase sigma factors"/>
    <property type="match status" value="1"/>
</dbReference>
<evidence type="ECO:0000256" key="6">
    <source>
        <dbReference type="RuleBase" id="RU000716"/>
    </source>
</evidence>
<dbReference type="PANTHER" id="PTHR43133">
    <property type="entry name" value="RNA POLYMERASE ECF-TYPE SIGMA FACTO"/>
    <property type="match status" value="1"/>
</dbReference>
<dbReference type="InterPro" id="IPR013324">
    <property type="entry name" value="RNA_pol_sigma_r3/r4-like"/>
</dbReference>
<evidence type="ECO:0000313" key="9">
    <source>
        <dbReference type="EMBL" id="MBK9718092.1"/>
    </source>
</evidence>
<dbReference type="GO" id="GO:0006352">
    <property type="term" value="P:DNA-templated transcription initiation"/>
    <property type="evidence" value="ECO:0007669"/>
    <property type="project" value="InterPro"/>
</dbReference>
<dbReference type="InterPro" id="IPR007627">
    <property type="entry name" value="RNA_pol_sigma70_r2"/>
</dbReference>
<dbReference type="InterPro" id="IPR036388">
    <property type="entry name" value="WH-like_DNA-bd_sf"/>
</dbReference>
<dbReference type="InterPro" id="IPR000838">
    <property type="entry name" value="RNA_pol_sigma70_ECF_CS"/>
</dbReference>
<dbReference type="InterPro" id="IPR039425">
    <property type="entry name" value="RNA_pol_sigma-70-like"/>
</dbReference>
<gene>
    <name evidence="9" type="ORF">IPO85_11380</name>
</gene>
<dbReference type="Gene3D" id="1.10.1740.10">
    <property type="match status" value="1"/>
</dbReference>
<comment type="caution">
    <text evidence="9">The sequence shown here is derived from an EMBL/GenBank/DDBJ whole genome shotgun (WGS) entry which is preliminary data.</text>
</comment>
<dbReference type="AlphaFoldDB" id="A0A9D7XHS4"/>
<dbReference type="Gene3D" id="1.10.10.10">
    <property type="entry name" value="Winged helix-like DNA-binding domain superfamily/Winged helix DNA-binding domain"/>
    <property type="match status" value="1"/>
</dbReference>
<proteinExistence type="inferred from homology"/>
<feature type="domain" description="RNA polymerase sigma factor 70 region 4 type 2" evidence="8">
    <location>
        <begin position="125"/>
        <end position="176"/>
    </location>
</feature>
<keyword evidence="3 6" id="KW-0731">Sigma factor</keyword>
<dbReference type="CDD" id="cd06171">
    <property type="entry name" value="Sigma70_r4"/>
    <property type="match status" value="1"/>
</dbReference>
<evidence type="ECO:0000313" key="10">
    <source>
        <dbReference type="Proteomes" id="UP000808349"/>
    </source>
</evidence>
<dbReference type="InterPro" id="IPR013249">
    <property type="entry name" value="RNA_pol_sigma70_r4_t2"/>
</dbReference>
<evidence type="ECO:0000256" key="5">
    <source>
        <dbReference type="ARBA" id="ARBA00023163"/>
    </source>
</evidence>
<protein>
    <recommendedName>
        <fullName evidence="6">RNA polymerase sigma factor</fullName>
    </recommendedName>
</protein>
<dbReference type="NCBIfam" id="TIGR02937">
    <property type="entry name" value="sigma70-ECF"/>
    <property type="match status" value="1"/>
</dbReference>
<evidence type="ECO:0000259" key="7">
    <source>
        <dbReference type="Pfam" id="PF04542"/>
    </source>
</evidence>